<dbReference type="Pfam" id="PF21180">
    <property type="entry name" value="TOP6A-Spo11_Toprim"/>
    <property type="match status" value="1"/>
</dbReference>
<evidence type="ECO:0000313" key="2">
    <source>
        <dbReference type="EMBL" id="CAE6412776.1"/>
    </source>
</evidence>
<dbReference type="GO" id="GO:0003677">
    <property type="term" value="F:DNA binding"/>
    <property type="evidence" value="ECO:0007669"/>
    <property type="project" value="InterPro"/>
</dbReference>
<organism evidence="2 3">
    <name type="scientific">Rhizoctonia solani</name>
    <dbReference type="NCBI Taxonomy" id="456999"/>
    <lineage>
        <taxon>Eukaryota</taxon>
        <taxon>Fungi</taxon>
        <taxon>Dikarya</taxon>
        <taxon>Basidiomycota</taxon>
        <taxon>Agaricomycotina</taxon>
        <taxon>Agaricomycetes</taxon>
        <taxon>Cantharellales</taxon>
        <taxon>Ceratobasidiaceae</taxon>
        <taxon>Rhizoctonia</taxon>
    </lineage>
</organism>
<dbReference type="EMBL" id="CAJMWW010000065">
    <property type="protein sequence ID" value="CAE6412776.1"/>
    <property type="molecule type" value="Genomic_DNA"/>
</dbReference>
<gene>
    <name evidence="2" type="ORF">RDB_LOCUS25243</name>
</gene>
<accession>A0A8H3A6Z2</accession>
<dbReference type="AlphaFoldDB" id="A0A8H3A6Z2"/>
<name>A0A8H3A6Z2_9AGAM</name>
<comment type="caution">
    <text evidence="2">The sequence shown here is derived from an EMBL/GenBank/DDBJ whole genome shotgun (WGS) entry which is preliminary data.</text>
</comment>
<protein>
    <recommendedName>
        <fullName evidence="1">Topoisomerase 6 subunit A/Spo11 TOPRIM domain-containing protein</fullName>
    </recommendedName>
</protein>
<dbReference type="Proteomes" id="UP000663841">
    <property type="component" value="Unassembled WGS sequence"/>
</dbReference>
<evidence type="ECO:0000313" key="3">
    <source>
        <dbReference type="Proteomes" id="UP000663841"/>
    </source>
</evidence>
<reference evidence="2" key="1">
    <citation type="submission" date="2021-01" db="EMBL/GenBank/DDBJ databases">
        <authorList>
            <person name="Kaushik A."/>
        </authorList>
    </citation>
    <scope>NUCLEOTIDE SEQUENCE</scope>
    <source>
        <strain evidence="2">AG3-T5</strain>
    </source>
</reference>
<dbReference type="SUPFAM" id="SSF56726">
    <property type="entry name" value="DNA topoisomerase IV, alpha subunit"/>
    <property type="match status" value="1"/>
</dbReference>
<sequence length="342" mass="38670">MPKEDAGFFGKVYAWTTTLDEERPSSDHTLSPLPQMAMIKDHECQPGLHYVLIIDSDAMAEIFGNSNFTARYSSALGWGLVVALRGQPTYNERCWLFTLSQRYDQAIFAEMIDLDPYSMDIYTILGTGSPHFLPEDRHIATNRLHYIRPTYKELNPNNGEFRDPDNNGMIVLVSLIAYRRPPRESKPELKIMKKNKNHAEVDTHEDIIGLPARSLLGLKRSSTLFPESSDSGALHTLEPKHKEDFKLDLEPVVPADLQFHKDESGMMTLVHTNTDGCKTILKRSGNKSPISKFSANGRVGYHIVSTLTFAQQILKPKRERLTAKILNMCKAPRDFSSINGYS</sequence>
<dbReference type="InterPro" id="IPR036078">
    <property type="entry name" value="Spo11/TopoVI_A_sf"/>
</dbReference>
<dbReference type="GO" id="GO:0005694">
    <property type="term" value="C:chromosome"/>
    <property type="evidence" value="ECO:0007669"/>
    <property type="project" value="InterPro"/>
</dbReference>
<proteinExistence type="predicted"/>
<dbReference type="Gene3D" id="3.40.1360.10">
    <property type="match status" value="1"/>
</dbReference>
<dbReference type="InterPro" id="IPR034136">
    <property type="entry name" value="TOPRIM_Topo6A/Spo11"/>
</dbReference>
<evidence type="ECO:0000259" key="1">
    <source>
        <dbReference type="Pfam" id="PF21180"/>
    </source>
</evidence>
<feature type="domain" description="Topoisomerase 6 subunit A/Spo11 TOPRIM" evidence="1">
    <location>
        <begin position="50"/>
        <end position="203"/>
    </location>
</feature>